<reference evidence="2" key="1">
    <citation type="submission" date="2021-08" db="EMBL/GenBank/DDBJ databases">
        <authorList>
            <person name="Stevens D.C."/>
        </authorList>
    </citation>
    <scope>NUCLEOTIDE SEQUENCE</scope>
    <source>
        <strain evidence="2">DSM 53165</strain>
    </source>
</reference>
<gene>
    <name evidence="2" type="ORF">K7C98_10340</name>
</gene>
<comment type="caution">
    <text evidence="2">The sequence shown here is derived from an EMBL/GenBank/DDBJ whole genome shotgun (WGS) entry which is preliminary data.</text>
</comment>
<dbReference type="Proteomes" id="UP001139031">
    <property type="component" value="Unassembled WGS sequence"/>
</dbReference>
<feature type="region of interest" description="Disordered" evidence="1">
    <location>
        <begin position="583"/>
        <end position="628"/>
    </location>
</feature>
<feature type="compositionally biased region" description="Acidic residues" evidence="1">
    <location>
        <begin position="660"/>
        <end position="669"/>
    </location>
</feature>
<proteinExistence type="predicted"/>
<evidence type="ECO:0000256" key="1">
    <source>
        <dbReference type="SAM" id="MobiDB-lite"/>
    </source>
</evidence>
<feature type="region of interest" description="Disordered" evidence="1">
    <location>
        <begin position="650"/>
        <end position="688"/>
    </location>
</feature>
<evidence type="ECO:0008006" key="4">
    <source>
        <dbReference type="Google" id="ProtNLM"/>
    </source>
</evidence>
<protein>
    <recommendedName>
        <fullName evidence="4">DUF4132 domain-containing protein</fullName>
    </recommendedName>
</protein>
<sequence>MKNLHFGIHLTGLRLRDDGSLYQLHAGTVDVQEGDGRSVRRGQPPSSTEIGRFARAPQSAEEALGTDLWIWRRGTAPDTRLWAKHATFSHLARRHHWFEHDGVITLILHTLPRAELELELLAQGFRPMLATWRAPATDEVRQLAARVVEYTPETELVFEAAAARAEEVRVTTDPEGHRLYEAANHAWARFHALDPFAAAPVLRTHRRALTFGFDEDGEAAWTMDLGLVPGRITYPAVFTRGRNRLEVDSLSWRDFLRLRAIGRALLRRDTTRAMTAELRGEAAPVRAPRPRASEAEQLFERSADAESDANFSRLLATLRARQPALAADAILSPVGRIKTLLEELAPPDVTPDSLRTWLEDQAWFEAADALERREAESVDGFMDRLWGVLFEKHLVTSLVERDGSRIVVACSSLVGDGQDAAVLRLTMSDEGPEVRRIPVQVIDDCARGRCWVTTPGDALREGDELINFRRHRVEQIELLRVKLRALEAGLRRAPAALEQLREALTLATMLAQGPRCQGAERAAALETLERAKHYYDAARELYAEGRPAESLQHVYAATERVAAAAAEASLLCAEGVQNLPGIGGEADTGSAEDAPREALPEAAPMSTKPPELVGTGAELPSADTDDPSDVYSYRADVWCGRCGRQLRRDLAAKGQAPERPDDETTYDSDEFPKGPYRPDASDKPDHCAAGPDCLAAEVVVEPSGERRIGHFLQNPLTREGEAYVQRAIAEGSPVAVQIWAPFYGIGLGPVVEEDGDEEYLRAAIGHVDASPTRKPVKVDLRGFGPRIQHMLLRSFARSVR</sequence>
<evidence type="ECO:0000313" key="2">
    <source>
        <dbReference type="EMBL" id="MBZ5709661.1"/>
    </source>
</evidence>
<keyword evidence="3" id="KW-1185">Reference proteome</keyword>
<organism evidence="2 3">
    <name type="scientific">Nannocystis pusilla</name>
    <dbReference type="NCBI Taxonomy" id="889268"/>
    <lineage>
        <taxon>Bacteria</taxon>
        <taxon>Pseudomonadati</taxon>
        <taxon>Myxococcota</taxon>
        <taxon>Polyangia</taxon>
        <taxon>Nannocystales</taxon>
        <taxon>Nannocystaceae</taxon>
        <taxon>Nannocystis</taxon>
    </lineage>
</organism>
<dbReference type="EMBL" id="JAIRAU010000008">
    <property type="protein sequence ID" value="MBZ5709661.1"/>
    <property type="molecule type" value="Genomic_DNA"/>
</dbReference>
<dbReference type="RefSeq" id="WP_224191433.1">
    <property type="nucleotide sequence ID" value="NZ_JAIRAU010000008.1"/>
</dbReference>
<evidence type="ECO:0000313" key="3">
    <source>
        <dbReference type="Proteomes" id="UP001139031"/>
    </source>
</evidence>
<accession>A0ABS7TNA6</accession>
<feature type="compositionally biased region" description="Basic and acidic residues" evidence="1">
    <location>
        <begin position="650"/>
        <end position="659"/>
    </location>
</feature>
<name>A0ABS7TNA6_9BACT</name>